<proteinExistence type="predicted"/>
<gene>
    <name evidence="2" type="ORF">STAS_24158</name>
</gene>
<dbReference type="Proteomes" id="UP000325081">
    <property type="component" value="Unassembled WGS sequence"/>
</dbReference>
<dbReference type="EMBL" id="BKCP01007737">
    <property type="protein sequence ID" value="GER47093.1"/>
    <property type="molecule type" value="Genomic_DNA"/>
</dbReference>
<evidence type="ECO:0000256" key="1">
    <source>
        <dbReference type="SAM" id="MobiDB-lite"/>
    </source>
</evidence>
<keyword evidence="3" id="KW-1185">Reference proteome</keyword>
<feature type="compositionally biased region" description="Low complexity" evidence="1">
    <location>
        <begin position="1"/>
        <end position="22"/>
    </location>
</feature>
<sequence length="250" mass="26808">MHQPTQKTSAAQKAAPARPPAKINEPWPRPEVFGPPARYCFKASYVPNKTAFPGTSRASVGTMPLKRPLDPPSDWRTCRATSMGPPYFMVTVAGPEVASALWACNLQLWGTNRRPLTVNISKIWASVDSQARTSLRELKGLYPTSRSEENTDTDLHLMSSVGQARKETATPAPAPHTTCWPTVRVTPGSDLSRASIWPRTVKRTALKAATVASGAPIPLYRPLGPSAAIVCFTASMAPAYLGSCPGRGAG</sequence>
<name>A0A5A7QP23_STRAF</name>
<comment type="caution">
    <text evidence="2">The sequence shown here is derived from an EMBL/GenBank/DDBJ whole genome shotgun (WGS) entry which is preliminary data.</text>
</comment>
<protein>
    <submittedName>
        <fullName evidence="2">Transducin/WD40 repeat-like superfamily protein</fullName>
    </submittedName>
</protein>
<organism evidence="2 3">
    <name type="scientific">Striga asiatica</name>
    <name type="common">Asiatic witchweed</name>
    <name type="synonym">Buchnera asiatica</name>
    <dbReference type="NCBI Taxonomy" id="4170"/>
    <lineage>
        <taxon>Eukaryota</taxon>
        <taxon>Viridiplantae</taxon>
        <taxon>Streptophyta</taxon>
        <taxon>Embryophyta</taxon>
        <taxon>Tracheophyta</taxon>
        <taxon>Spermatophyta</taxon>
        <taxon>Magnoliopsida</taxon>
        <taxon>eudicotyledons</taxon>
        <taxon>Gunneridae</taxon>
        <taxon>Pentapetalae</taxon>
        <taxon>asterids</taxon>
        <taxon>lamiids</taxon>
        <taxon>Lamiales</taxon>
        <taxon>Orobanchaceae</taxon>
        <taxon>Buchnereae</taxon>
        <taxon>Striga</taxon>
    </lineage>
</organism>
<reference evidence="3" key="1">
    <citation type="journal article" date="2019" name="Curr. Biol.">
        <title>Genome Sequence of Striga asiatica Provides Insight into the Evolution of Plant Parasitism.</title>
        <authorList>
            <person name="Yoshida S."/>
            <person name="Kim S."/>
            <person name="Wafula E.K."/>
            <person name="Tanskanen J."/>
            <person name="Kim Y.M."/>
            <person name="Honaas L."/>
            <person name="Yang Z."/>
            <person name="Spallek T."/>
            <person name="Conn C.E."/>
            <person name="Ichihashi Y."/>
            <person name="Cheong K."/>
            <person name="Cui S."/>
            <person name="Der J.P."/>
            <person name="Gundlach H."/>
            <person name="Jiao Y."/>
            <person name="Hori C."/>
            <person name="Ishida J.K."/>
            <person name="Kasahara H."/>
            <person name="Kiba T."/>
            <person name="Kim M.S."/>
            <person name="Koo N."/>
            <person name="Laohavisit A."/>
            <person name="Lee Y.H."/>
            <person name="Lumba S."/>
            <person name="McCourt P."/>
            <person name="Mortimer J.C."/>
            <person name="Mutuku J.M."/>
            <person name="Nomura T."/>
            <person name="Sasaki-Sekimoto Y."/>
            <person name="Seto Y."/>
            <person name="Wang Y."/>
            <person name="Wakatake T."/>
            <person name="Sakakibara H."/>
            <person name="Demura T."/>
            <person name="Yamaguchi S."/>
            <person name="Yoneyama K."/>
            <person name="Manabe R.I."/>
            <person name="Nelson D.C."/>
            <person name="Schulman A.H."/>
            <person name="Timko M.P."/>
            <person name="dePamphilis C.W."/>
            <person name="Choi D."/>
            <person name="Shirasu K."/>
        </authorList>
    </citation>
    <scope>NUCLEOTIDE SEQUENCE [LARGE SCALE GENOMIC DNA]</scope>
    <source>
        <strain evidence="3">cv. UVA1</strain>
    </source>
</reference>
<evidence type="ECO:0000313" key="2">
    <source>
        <dbReference type="EMBL" id="GER47093.1"/>
    </source>
</evidence>
<feature type="region of interest" description="Disordered" evidence="1">
    <location>
        <begin position="1"/>
        <end position="28"/>
    </location>
</feature>
<accession>A0A5A7QP23</accession>
<dbReference type="AlphaFoldDB" id="A0A5A7QP23"/>
<evidence type="ECO:0000313" key="3">
    <source>
        <dbReference type="Proteomes" id="UP000325081"/>
    </source>
</evidence>